<dbReference type="InterPro" id="IPR010096">
    <property type="entry name" value="NADH-Q_OxRdtase_suN/2"/>
</dbReference>
<feature type="transmembrane region" description="Helical" evidence="5">
    <location>
        <begin position="342"/>
        <end position="359"/>
    </location>
</feature>
<evidence type="ECO:0000256" key="5">
    <source>
        <dbReference type="SAM" id="Phobius"/>
    </source>
</evidence>
<evidence type="ECO:0000256" key="4">
    <source>
        <dbReference type="ARBA" id="ARBA00023136"/>
    </source>
</evidence>
<feature type="transmembrane region" description="Helical" evidence="5">
    <location>
        <begin position="311"/>
        <end position="336"/>
    </location>
</feature>
<name>A0A2P1G8G8_9CRYP</name>
<keyword evidence="4 5" id="KW-0472">Membrane</keyword>
<evidence type="ECO:0000256" key="1">
    <source>
        <dbReference type="ARBA" id="ARBA00004141"/>
    </source>
</evidence>
<keyword evidence="7" id="KW-0496">Mitochondrion</keyword>
<feature type="transmembrane region" description="Helical" evidence="5">
    <location>
        <begin position="12"/>
        <end position="32"/>
    </location>
</feature>
<gene>
    <name evidence="7" type="primary">nad2</name>
    <name evidence="7" type="ORF">CplaMt_p032</name>
</gene>
<evidence type="ECO:0000313" key="7">
    <source>
        <dbReference type="EMBL" id="AVM81250.1"/>
    </source>
</evidence>
<organism evidence="7">
    <name type="scientific">Cryptomonas curvata</name>
    <dbReference type="NCBI Taxonomy" id="233186"/>
    <lineage>
        <taxon>Eukaryota</taxon>
        <taxon>Cryptophyceae</taxon>
        <taxon>Cryptomonadales</taxon>
        <taxon>Cryptomonadaceae</taxon>
        <taxon>Cryptomonas</taxon>
    </lineage>
</organism>
<sequence length="496" mass="55897">MNFLFINNDWIAILPELFLAISINLILVYAVIYCTSPIFDFPLLINNVSWLSIQILFIAFLLNINNFYCDVAIFNNLLIIDSFGNLIKSIILTSTICILLMSLKYNRFELINNFEFPILIILTILGTLLLISSYDLIAMYLAIELQSFCSYILSAFKRNSEFSAEAGLKYFVLGAFSSGFLLFGCSLIYGFTGTTSYEQISLILVGTSYNHFNNNGIVIGTIFILISFLFKISAAPFHLWSPDIYEGSPTTVTAFFAIVPKIGLLAFFLRLFFDCLYTLFVPWQNILLIASVTSMIIGSFGAIWQIKLKRLLAFSAIGHVGYMLIGLCCCSIESIYALIFYSVIYICMSISSFSLLLIVRKNDNLKKLKYIEDLIVIAKTNPFIGLCLAITFFSIAGVPPLAGFFSKMFLFFSAISQSAYTLSVIGVLTSVVSCFYYLRVIQVSYFELNDEWVTLKKPNKEISILISILTLILIVFFLHPSFLTLLIHNSIINLCI</sequence>
<dbReference type="PANTHER" id="PTHR22773">
    <property type="entry name" value="NADH DEHYDROGENASE"/>
    <property type="match status" value="1"/>
</dbReference>
<reference evidence="7" key="1">
    <citation type="submission" date="2017-12" db="EMBL/GenBank/DDBJ databases">
        <title>Comparative mitochondrial genomics of cryptophyte algae: gene shuffling and dynamic mobile genetic elements.</title>
        <authorList>
            <person name="Kim J.I."/>
            <person name="Yoon H.S."/>
            <person name="Yi G."/>
            <person name="Shin W."/>
            <person name="Archibald J.M."/>
        </authorList>
    </citation>
    <scope>NUCLEOTIDE SEQUENCE</scope>
    <source>
        <strain evidence="7">FBCC300012D</strain>
    </source>
</reference>
<protein>
    <submittedName>
        <fullName evidence="7">NADH dehydrogenase subunit 2</fullName>
    </submittedName>
</protein>
<evidence type="ECO:0000259" key="6">
    <source>
        <dbReference type="Pfam" id="PF00361"/>
    </source>
</evidence>
<dbReference type="GO" id="GO:0042773">
    <property type="term" value="P:ATP synthesis coupled electron transport"/>
    <property type="evidence" value="ECO:0007669"/>
    <property type="project" value="InterPro"/>
</dbReference>
<feature type="transmembrane region" description="Helical" evidence="5">
    <location>
        <begin position="82"/>
        <end position="103"/>
    </location>
</feature>
<geneLocation type="mitochondrion" evidence="7"/>
<keyword evidence="2 5" id="KW-0812">Transmembrane</keyword>
<evidence type="ECO:0000256" key="3">
    <source>
        <dbReference type="ARBA" id="ARBA00022989"/>
    </source>
</evidence>
<dbReference type="EMBL" id="MG680942">
    <property type="protein sequence ID" value="AVM81250.1"/>
    <property type="molecule type" value="Genomic_DNA"/>
</dbReference>
<dbReference type="GO" id="GO:0008137">
    <property type="term" value="F:NADH dehydrogenase (ubiquinone) activity"/>
    <property type="evidence" value="ECO:0007669"/>
    <property type="project" value="InterPro"/>
</dbReference>
<dbReference type="GO" id="GO:0016020">
    <property type="term" value="C:membrane"/>
    <property type="evidence" value="ECO:0007669"/>
    <property type="project" value="UniProtKB-SubCell"/>
</dbReference>
<feature type="transmembrane region" description="Helical" evidence="5">
    <location>
        <begin position="44"/>
        <end position="62"/>
    </location>
</feature>
<feature type="domain" description="NADH:quinone oxidoreductase/Mrp antiporter transmembrane" evidence="6">
    <location>
        <begin position="133"/>
        <end position="432"/>
    </location>
</feature>
<feature type="transmembrane region" description="Helical" evidence="5">
    <location>
        <begin position="168"/>
        <end position="191"/>
    </location>
</feature>
<comment type="subcellular location">
    <subcellularLocation>
        <location evidence="1">Membrane</location>
        <topology evidence="1">Multi-pass membrane protein</topology>
    </subcellularLocation>
</comment>
<dbReference type="GeneID" id="36496320"/>
<feature type="transmembrane region" description="Helical" evidence="5">
    <location>
        <begin position="110"/>
        <end position="131"/>
    </location>
</feature>
<feature type="transmembrane region" description="Helical" evidence="5">
    <location>
        <begin position="252"/>
        <end position="273"/>
    </location>
</feature>
<dbReference type="HAMAP" id="MF_00445">
    <property type="entry name" value="NDH1_NuoN_1"/>
    <property type="match status" value="1"/>
</dbReference>
<dbReference type="AlphaFoldDB" id="A0A2P1G8G8"/>
<evidence type="ECO:0000256" key="2">
    <source>
        <dbReference type="ARBA" id="ARBA00022692"/>
    </source>
</evidence>
<feature type="transmembrane region" description="Helical" evidence="5">
    <location>
        <begin position="137"/>
        <end position="156"/>
    </location>
</feature>
<keyword evidence="3 5" id="KW-1133">Transmembrane helix</keyword>
<dbReference type="NCBIfam" id="TIGR01770">
    <property type="entry name" value="NDH_I_N"/>
    <property type="match status" value="1"/>
</dbReference>
<feature type="transmembrane region" description="Helical" evidence="5">
    <location>
        <begin position="462"/>
        <end position="487"/>
    </location>
</feature>
<accession>A0A2P1G8G8</accession>
<feature type="transmembrane region" description="Helical" evidence="5">
    <location>
        <begin position="217"/>
        <end position="240"/>
    </location>
</feature>
<feature type="transmembrane region" description="Helical" evidence="5">
    <location>
        <begin position="285"/>
        <end position="304"/>
    </location>
</feature>
<dbReference type="RefSeq" id="YP_009476757.1">
    <property type="nucleotide sequence ID" value="NC_037454.1"/>
</dbReference>
<feature type="transmembrane region" description="Helical" evidence="5">
    <location>
        <begin position="380"/>
        <end position="399"/>
    </location>
</feature>
<feature type="transmembrane region" description="Helical" evidence="5">
    <location>
        <begin position="419"/>
        <end position="441"/>
    </location>
</feature>
<proteinExistence type="inferred from homology"/>
<dbReference type="Pfam" id="PF00361">
    <property type="entry name" value="Proton_antipo_M"/>
    <property type="match status" value="1"/>
</dbReference>
<dbReference type="InterPro" id="IPR001750">
    <property type="entry name" value="ND/Mrp_TM"/>
</dbReference>